<evidence type="ECO:0000313" key="2">
    <source>
        <dbReference type="Proteomes" id="UP000315289"/>
    </source>
</evidence>
<organism evidence="1 2">
    <name type="scientific">Candidatus Nitrosocosmicus arcticus</name>
    <dbReference type="NCBI Taxonomy" id="2035267"/>
    <lineage>
        <taxon>Archaea</taxon>
        <taxon>Nitrososphaerota</taxon>
        <taxon>Nitrososphaeria</taxon>
        <taxon>Nitrososphaerales</taxon>
        <taxon>Nitrososphaeraceae</taxon>
        <taxon>Candidatus Nitrosocosmicus</taxon>
    </lineage>
</organism>
<dbReference type="EMBL" id="VOAH01000010">
    <property type="protein sequence ID" value="TVP39971.1"/>
    <property type="molecule type" value="Genomic_DNA"/>
</dbReference>
<dbReference type="Proteomes" id="UP000315289">
    <property type="component" value="Unassembled WGS sequence"/>
</dbReference>
<dbReference type="AlphaFoldDB" id="A0A557STN7"/>
<accession>A0A557STN7</accession>
<sequence>MEIPQRPIFELMLMLIGHMNMISIDGGDDAQMKYLKSGDFFLIK</sequence>
<reference evidence="1 2" key="1">
    <citation type="journal article" date="2019" name="Front. Microbiol.">
        <title>Ammonia Oxidation by the Arctic Terrestrial Thaumarchaeote Candidatus Nitrosocosmicus arcticus Is Stimulated by Increasing Temperatures.</title>
        <authorList>
            <person name="Alves R.J.E."/>
            <person name="Kerou M."/>
            <person name="Zappe A."/>
            <person name="Bittner R."/>
            <person name="Abby S.S."/>
            <person name="Schmidt H.A."/>
            <person name="Pfeifer K."/>
            <person name="Schleper C."/>
        </authorList>
    </citation>
    <scope>NUCLEOTIDE SEQUENCE [LARGE SCALE GENOMIC DNA]</scope>
    <source>
        <strain evidence="1 2">Kfb</strain>
    </source>
</reference>
<evidence type="ECO:0000313" key="1">
    <source>
        <dbReference type="EMBL" id="TVP39971.1"/>
    </source>
</evidence>
<keyword evidence="2" id="KW-1185">Reference proteome</keyword>
<gene>
    <name evidence="1" type="ORF">NARC_100033</name>
</gene>
<comment type="caution">
    <text evidence="1">The sequence shown here is derived from an EMBL/GenBank/DDBJ whole genome shotgun (WGS) entry which is preliminary data.</text>
</comment>
<name>A0A557STN7_9ARCH</name>
<protein>
    <submittedName>
        <fullName evidence="1">Uncharacterized protein</fullName>
    </submittedName>
</protein>
<proteinExistence type="predicted"/>